<evidence type="ECO:0000313" key="2">
    <source>
        <dbReference type="Proteomes" id="UP000299102"/>
    </source>
</evidence>
<dbReference type="EMBL" id="BGZK01001805">
    <property type="protein sequence ID" value="GBP86648.1"/>
    <property type="molecule type" value="Genomic_DNA"/>
</dbReference>
<comment type="caution">
    <text evidence="1">The sequence shown here is derived from an EMBL/GenBank/DDBJ whole genome shotgun (WGS) entry which is preliminary data.</text>
</comment>
<gene>
    <name evidence="1" type="ORF">EVAR_81948_1</name>
</gene>
<organism evidence="1 2">
    <name type="scientific">Eumeta variegata</name>
    <name type="common">Bagworm moth</name>
    <name type="synonym">Eumeta japonica</name>
    <dbReference type="NCBI Taxonomy" id="151549"/>
    <lineage>
        <taxon>Eukaryota</taxon>
        <taxon>Metazoa</taxon>
        <taxon>Ecdysozoa</taxon>
        <taxon>Arthropoda</taxon>
        <taxon>Hexapoda</taxon>
        <taxon>Insecta</taxon>
        <taxon>Pterygota</taxon>
        <taxon>Neoptera</taxon>
        <taxon>Endopterygota</taxon>
        <taxon>Lepidoptera</taxon>
        <taxon>Glossata</taxon>
        <taxon>Ditrysia</taxon>
        <taxon>Tineoidea</taxon>
        <taxon>Psychidae</taxon>
        <taxon>Oiketicinae</taxon>
        <taxon>Eumeta</taxon>
    </lineage>
</organism>
<protein>
    <submittedName>
        <fullName evidence="1">Uncharacterized protein</fullName>
    </submittedName>
</protein>
<evidence type="ECO:0000313" key="1">
    <source>
        <dbReference type="EMBL" id="GBP86648.1"/>
    </source>
</evidence>
<reference evidence="1 2" key="1">
    <citation type="journal article" date="2019" name="Commun. Biol.">
        <title>The bagworm genome reveals a unique fibroin gene that provides high tensile strength.</title>
        <authorList>
            <person name="Kono N."/>
            <person name="Nakamura H."/>
            <person name="Ohtoshi R."/>
            <person name="Tomita M."/>
            <person name="Numata K."/>
            <person name="Arakawa K."/>
        </authorList>
    </citation>
    <scope>NUCLEOTIDE SEQUENCE [LARGE SCALE GENOMIC DNA]</scope>
</reference>
<accession>A0A4C1ZFT2</accession>
<name>A0A4C1ZFT2_EUMVA</name>
<dbReference type="Proteomes" id="UP000299102">
    <property type="component" value="Unassembled WGS sequence"/>
</dbReference>
<dbReference type="AlphaFoldDB" id="A0A4C1ZFT2"/>
<proteinExistence type="predicted"/>
<keyword evidence="2" id="KW-1185">Reference proteome</keyword>
<sequence length="98" mass="11004">MRKAPTKATLFTVGARRGPVIKSDSLDKALHDMRSHTTNRPCLRAIVDVTARPRPDGPRLRCAVRHGMFAVCVPYYKRSSAVSFAWCDILVLDSPYLF</sequence>